<dbReference type="Proteomes" id="UP001187192">
    <property type="component" value="Unassembled WGS sequence"/>
</dbReference>
<dbReference type="AlphaFoldDB" id="A0AA88APE9"/>
<evidence type="ECO:0000313" key="7">
    <source>
        <dbReference type="EMBL" id="GMN56540.1"/>
    </source>
</evidence>
<dbReference type="PANTHER" id="PTHR31568">
    <property type="entry name" value="RCG49325, ISOFORM CRA_A"/>
    <property type="match status" value="1"/>
</dbReference>
<evidence type="ECO:0000256" key="4">
    <source>
        <dbReference type="ARBA" id="ARBA00022989"/>
    </source>
</evidence>
<dbReference type="Pfam" id="PF12734">
    <property type="entry name" value="CYSTM"/>
    <property type="match status" value="1"/>
</dbReference>
<dbReference type="EMBL" id="BTGU01000064">
    <property type="protein sequence ID" value="GMN56540.1"/>
    <property type="molecule type" value="Genomic_DNA"/>
</dbReference>
<evidence type="ECO:0000256" key="3">
    <source>
        <dbReference type="ARBA" id="ARBA00022692"/>
    </source>
</evidence>
<comment type="similarity">
    <text evidence="2">Belongs to the CYSTM1 family.</text>
</comment>
<keyword evidence="8" id="KW-1185">Reference proteome</keyword>
<protein>
    <recommendedName>
        <fullName evidence="6">Cysteine-rich transmembrane domain-containing protein</fullName>
    </recommendedName>
</protein>
<dbReference type="GO" id="GO:0005886">
    <property type="term" value="C:plasma membrane"/>
    <property type="evidence" value="ECO:0007669"/>
    <property type="project" value="InterPro"/>
</dbReference>
<evidence type="ECO:0000259" key="6">
    <source>
        <dbReference type="Pfam" id="PF12734"/>
    </source>
</evidence>
<dbReference type="InterPro" id="IPR044850">
    <property type="entry name" value="WIH1-like"/>
</dbReference>
<keyword evidence="4" id="KW-1133">Transmembrane helix</keyword>
<dbReference type="PANTHER" id="PTHR31568:SF122">
    <property type="entry name" value="PROTEIN CYSTEINE-RICH TRANSMEMBRANE MODULE 9"/>
    <property type="match status" value="1"/>
</dbReference>
<comment type="subcellular location">
    <subcellularLocation>
        <location evidence="1">Membrane</location>
        <topology evidence="1">Single-pass membrane protein</topology>
    </subcellularLocation>
</comment>
<evidence type="ECO:0000256" key="2">
    <source>
        <dbReference type="ARBA" id="ARBA00009444"/>
    </source>
</evidence>
<evidence type="ECO:0000313" key="8">
    <source>
        <dbReference type="Proteomes" id="UP001187192"/>
    </source>
</evidence>
<keyword evidence="3" id="KW-0812">Transmembrane</keyword>
<keyword evidence="5" id="KW-0472">Membrane</keyword>
<comment type="caution">
    <text evidence="7">The sequence shown here is derived from an EMBL/GenBank/DDBJ whole genome shotgun (WGS) entry which is preliminary data.</text>
</comment>
<reference evidence="7" key="1">
    <citation type="submission" date="2023-07" db="EMBL/GenBank/DDBJ databases">
        <title>draft genome sequence of fig (Ficus carica).</title>
        <authorList>
            <person name="Takahashi T."/>
            <person name="Nishimura K."/>
        </authorList>
    </citation>
    <scope>NUCLEOTIDE SEQUENCE</scope>
</reference>
<evidence type="ECO:0000256" key="1">
    <source>
        <dbReference type="ARBA" id="ARBA00004167"/>
    </source>
</evidence>
<feature type="domain" description="Cysteine-rich transmembrane" evidence="6">
    <location>
        <begin position="55"/>
        <end position="100"/>
    </location>
</feature>
<organism evidence="7 8">
    <name type="scientific">Ficus carica</name>
    <name type="common">Common fig</name>
    <dbReference type="NCBI Taxonomy" id="3494"/>
    <lineage>
        <taxon>Eukaryota</taxon>
        <taxon>Viridiplantae</taxon>
        <taxon>Streptophyta</taxon>
        <taxon>Embryophyta</taxon>
        <taxon>Tracheophyta</taxon>
        <taxon>Spermatophyta</taxon>
        <taxon>Magnoliopsida</taxon>
        <taxon>eudicotyledons</taxon>
        <taxon>Gunneridae</taxon>
        <taxon>Pentapetalae</taxon>
        <taxon>rosids</taxon>
        <taxon>fabids</taxon>
        <taxon>Rosales</taxon>
        <taxon>Moraceae</taxon>
        <taxon>Ficeae</taxon>
        <taxon>Ficus</taxon>
    </lineage>
</organism>
<sequence length="101" mass="10851">MYAVAYPAPAREYIPTASPQSYPQAAPPQPVVAQYDEGHNNNYQVPYAAAPPPAGYPTNNTNYGPETSYALPVQTNSKGEGFWKGCVAALCCCWVLDVCCC</sequence>
<gene>
    <name evidence="7" type="ORF">TIFTF001_025652</name>
</gene>
<name>A0AA88APE9_FICCA</name>
<evidence type="ECO:0000256" key="5">
    <source>
        <dbReference type="ARBA" id="ARBA00023136"/>
    </source>
</evidence>
<accession>A0AA88APE9</accession>
<proteinExistence type="inferred from homology"/>
<dbReference type="InterPro" id="IPR028144">
    <property type="entry name" value="CYSTM_dom"/>
</dbReference>